<accession>G5A5S0</accession>
<dbReference type="RefSeq" id="XP_009535308.1">
    <property type="nucleotide sequence ID" value="XM_009537013.1"/>
</dbReference>
<keyword evidence="2" id="KW-1185">Reference proteome</keyword>
<evidence type="ECO:0000313" key="1">
    <source>
        <dbReference type="EMBL" id="EGZ08675.1"/>
    </source>
</evidence>
<organism evidence="1 2">
    <name type="scientific">Phytophthora sojae (strain P6497)</name>
    <name type="common">Soybean stem and root rot agent</name>
    <name type="synonym">Phytophthora megasperma f. sp. glycines</name>
    <dbReference type="NCBI Taxonomy" id="1094619"/>
    <lineage>
        <taxon>Eukaryota</taxon>
        <taxon>Sar</taxon>
        <taxon>Stramenopiles</taxon>
        <taxon>Oomycota</taxon>
        <taxon>Peronosporomycetes</taxon>
        <taxon>Peronosporales</taxon>
        <taxon>Peronosporaceae</taxon>
        <taxon>Phytophthora</taxon>
    </lineage>
</organism>
<dbReference type="Proteomes" id="UP000002640">
    <property type="component" value="Unassembled WGS sequence"/>
</dbReference>
<dbReference type="SMR" id="G5A5S0"/>
<dbReference type="EMBL" id="JH159160">
    <property type="protein sequence ID" value="EGZ08675.1"/>
    <property type="molecule type" value="Genomic_DNA"/>
</dbReference>
<reference evidence="1 2" key="1">
    <citation type="journal article" date="2006" name="Science">
        <title>Phytophthora genome sequences uncover evolutionary origins and mechanisms of pathogenesis.</title>
        <authorList>
            <person name="Tyler B.M."/>
            <person name="Tripathy S."/>
            <person name="Zhang X."/>
            <person name="Dehal P."/>
            <person name="Jiang R.H."/>
            <person name="Aerts A."/>
            <person name="Arredondo F.D."/>
            <person name="Baxter L."/>
            <person name="Bensasson D."/>
            <person name="Beynon J.L."/>
            <person name="Chapman J."/>
            <person name="Damasceno C.M."/>
            <person name="Dorrance A.E."/>
            <person name="Dou D."/>
            <person name="Dickerman A.W."/>
            <person name="Dubchak I.L."/>
            <person name="Garbelotto M."/>
            <person name="Gijzen M."/>
            <person name="Gordon S.G."/>
            <person name="Govers F."/>
            <person name="Grunwald N.J."/>
            <person name="Huang W."/>
            <person name="Ivors K.L."/>
            <person name="Jones R.W."/>
            <person name="Kamoun S."/>
            <person name="Krampis K."/>
            <person name="Lamour K.H."/>
            <person name="Lee M.K."/>
            <person name="McDonald W.H."/>
            <person name="Medina M."/>
            <person name="Meijer H.J."/>
            <person name="Nordberg E.K."/>
            <person name="Maclean D.J."/>
            <person name="Ospina-Giraldo M.D."/>
            <person name="Morris P.F."/>
            <person name="Phuntumart V."/>
            <person name="Putnam N.H."/>
            <person name="Rash S."/>
            <person name="Rose J.K."/>
            <person name="Sakihama Y."/>
            <person name="Salamov A.A."/>
            <person name="Savidor A."/>
            <person name="Scheuring C.F."/>
            <person name="Smith B.M."/>
            <person name="Sobral B.W."/>
            <person name="Terry A."/>
            <person name="Torto-Alalibo T.A."/>
            <person name="Win J."/>
            <person name="Xu Z."/>
            <person name="Zhang H."/>
            <person name="Grigoriev I.V."/>
            <person name="Rokhsar D.S."/>
            <person name="Boore J.L."/>
        </authorList>
    </citation>
    <scope>NUCLEOTIDE SEQUENCE [LARGE SCALE GENOMIC DNA]</scope>
    <source>
        <strain evidence="1 2">P6497</strain>
    </source>
</reference>
<dbReference type="InParanoid" id="G5A5S0"/>
<feature type="non-terminal residue" evidence="1">
    <location>
        <position position="1"/>
    </location>
</feature>
<gene>
    <name evidence="1" type="ORF">PHYSODRAFT_524083</name>
</gene>
<sequence length="192" mass="21788">VQTKAGSPKVPHYSVVPQWVLDWIATKDPKEIKKAFRLCGLVVGSSFDKTSLHPPLRELISSSIDMHERHLRYLHLVGDDEEDEREPICLQPPAWYLPEDTHSSLFCCLRHSLASSIADYAHVLTSYMRELDDLKGLFDDNYITSLRNGERDGSELEIFAAAQLHSCNIQVKTPSGLFILIERLGGWCAVRR</sequence>
<dbReference type="KEGG" id="psoj:PHYSODRAFT_524083"/>
<dbReference type="GeneID" id="20660731"/>
<protein>
    <submittedName>
        <fullName evidence="1">Uncharacterized protein</fullName>
    </submittedName>
</protein>
<name>G5A5S0_PHYSP</name>
<evidence type="ECO:0000313" key="2">
    <source>
        <dbReference type="Proteomes" id="UP000002640"/>
    </source>
</evidence>
<proteinExistence type="predicted"/>
<dbReference type="AlphaFoldDB" id="G5A5S0"/>